<evidence type="ECO:0000313" key="7">
    <source>
        <dbReference type="Proteomes" id="UP000230607"/>
    </source>
</evidence>
<dbReference type="EC" id="3.5.3.11" evidence="6"/>
<dbReference type="GO" id="GO:0046872">
    <property type="term" value="F:metal ion binding"/>
    <property type="evidence" value="ECO:0007669"/>
    <property type="project" value="UniProtKB-KW"/>
</dbReference>
<evidence type="ECO:0000256" key="2">
    <source>
        <dbReference type="ARBA" id="ARBA00022723"/>
    </source>
</evidence>
<dbReference type="GO" id="GO:0008783">
    <property type="term" value="F:agmatinase activity"/>
    <property type="evidence" value="ECO:0007669"/>
    <property type="project" value="UniProtKB-EC"/>
</dbReference>
<evidence type="ECO:0000256" key="5">
    <source>
        <dbReference type="RuleBase" id="RU003684"/>
    </source>
</evidence>
<evidence type="ECO:0000256" key="4">
    <source>
        <dbReference type="PIRSR" id="PIRSR036979-1"/>
    </source>
</evidence>
<feature type="binding site" evidence="4">
    <location>
        <position position="211"/>
    </location>
    <ligand>
        <name>Mn(2+)</name>
        <dbReference type="ChEBI" id="CHEBI:29035"/>
        <label>1</label>
    </ligand>
</feature>
<comment type="similarity">
    <text evidence="1">Belongs to the arginase family. Agmatinase subfamily.</text>
</comment>
<dbReference type="PROSITE" id="PS01053">
    <property type="entry name" value="ARGINASE_1"/>
    <property type="match status" value="1"/>
</dbReference>
<dbReference type="GO" id="GO:0033389">
    <property type="term" value="P:putrescine biosynthetic process from arginine, via agmatine"/>
    <property type="evidence" value="ECO:0007669"/>
    <property type="project" value="TreeGrafter"/>
</dbReference>
<dbReference type="PANTHER" id="PTHR11358:SF26">
    <property type="entry name" value="GUANIDINO ACID HYDROLASE, MITOCHONDRIAL"/>
    <property type="match status" value="1"/>
</dbReference>
<keyword evidence="4" id="KW-0464">Manganese</keyword>
<dbReference type="AlphaFoldDB" id="A0A2H1FE36"/>
<dbReference type="InterPro" id="IPR006035">
    <property type="entry name" value="Ureohydrolase"/>
</dbReference>
<protein>
    <submittedName>
        <fullName evidence="6">Amidinohydrolase</fullName>
        <ecNumber evidence="6">3.5.3.11</ecNumber>
    </submittedName>
</protein>
<feature type="binding site" evidence="4">
    <location>
        <position position="126"/>
    </location>
    <ligand>
        <name>Mn(2+)</name>
        <dbReference type="ChEBI" id="CHEBI:29035"/>
        <label>2</label>
    </ligand>
</feature>
<dbReference type="PANTHER" id="PTHR11358">
    <property type="entry name" value="ARGINASE/AGMATINASE"/>
    <property type="match status" value="1"/>
</dbReference>
<accession>A0A2H1FE36</accession>
<evidence type="ECO:0000256" key="3">
    <source>
        <dbReference type="ARBA" id="ARBA00022801"/>
    </source>
</evidence>
<dbReference type="InterPro" id="IPR005925">
    <property type="entry name" value="Agmatinase-rel"/>
</dbReference>
<sequence length="280" mass="31019">MMNICWANTDSFDEAEIVIVGIPDESKSHALRKGTSDAPHKIREISSIRDTYKRGDDVSMGLPLDGIVKKVYDYGNIERSQIEHTINKIISNSKIPISIGGDHSISIEIIKSVSKKYGPLSLVYFDAHPDFISSIHGYYGSVFYDVLPYIDVDTSIQIGIRTPEKEEIDNIKKYGLKVITPFDIIRDGIQKTEETILNKIGRNVYVSLDMDVIDPAFAPGVSVPVPLGLGNTEVALLLKSIAKRGMCGMDLMEVCPNYDIKDRTSHLASRIIGELISSTI</sequence>
<dbReference type="InterPro" id="IPR020855">
    <property type="entry name" value="Ureohydrolase_Mn_BS"/>
</dbReference>
<feature type="binding site" evidence="4">
    <location>
        <position position="130"/>
    </location>
    <ligand>
        <name>Mn(2+)</name>
        <dbReference type="ChEBI" id="CHEBI:29035"/>
        <label>1</label>
    </ligand>
</feature>
<dbReference type="Proteomes" id="UP000230607">
    <property type="component" value="Chromosome 1"/>
</dbReference>
<reference evidence="7" key="1">
    <citation type="submission" date="2017-03" db="EMBL/GenBank/DDBJ databases">
        <authorList>
            <person name="Herbold C."/>
        </authorList>
    </citation>
    <scope>NUCLEOTIDE SEQUENCE [LARGE SCALE GENOMIC DNA]</scope>
</reference>
<dbReference type="OrthoDB" id="7186at2157"/>
<evidence type="ECO:0000313" key="6">
    <source>
        <dbReference type="EMBL" id="SMH71023.1"/>
    </source>
</evidence>
<dbReference type="PROSITE" id="PS51409">
    <property type="entry name" value="ARGINASE_2"/>
    <property type="match status" value="1"/>
</dbReference>
<proteinExistence type="inferred from homology"/>
<dbReference type="EMBL" id="LT841358">
    <property type="protein sequence ID" value="SMH71023.1"/>
    <property type="molecule type" value="Genomic_DNA"/>
</dbReference>
<dbReference type="NCBIfam" id="TIGR01230">
    <property type="entry name" value="agmatinase"/>
    <property type="match status" value="1"/>
</dbReference>
<keyword evidence="7" id="KW-1185">Reference proteome</keyword>
<comment type="cofactor">
    <cofactor evidence="4">
        <name>Mn(2+)</name>
        <dbReference type="ChEBI" id="CHEBI:29035"/>
    </cofactor>
    <text evidence="4">Binds 2 manganese ions per subunit.</text>
</comment>
<feature type="binding site" evidence="4">
    <location>
        <position position="128"/>
    </location>
    <ligand>
        <name>Mn(2+)</name>
        <dbReference type="ChEBI" id="CHEBI:29035"/>
        <label>1</label>
    </ligand>
</feature>
<dbReference type="SUPFAM" id="SSF52768">
    <property type="entry name" value="Arginase/deacetylase"/>
    <property type="match status" value="1"/>
</dbReference>
<dbReference type="Pfam" id="PF00491">
    <property type="entry name" value="Arginase"/>
    <property type="match status" value="1"/>
</dbReference>
<evidence type="ECO:0000256" key="1">
    <source>
        <dbReference type="ARBA" id="ARBA00009227"/>
    </source>
</evidence>
<gene>
    <name evidence="6" type="ORF">NCS_10830</name>
</gene>
<feature type="binding site" evidence="4">
    <location>
        <position position="209"/>
    </location>
    <ligand>
        <name>Mn(2+)</name>
        <dbReference type="ChEBI" id="CHEBI:29035"/>
        <label>1</label>
    </ligand>
</feature>
<feature type="binding site" evidence="4">
    <location>
        <position position="103"/>
    </location>
    <ligand>
        <name>Mn(2+)</name>
        <dbReference type="ChEBI" id="CHEBI:29035"/>
        <label>1</label>
    </ligand>
</feature>
<keyword evidence="3 5" id="KW-0378">Hydrolase</keyword>
<dbReference type="InterPro" id="IPR023696">
    <property type="entry name" value="Ureohydrolase_dom_sf"/>
</dbReference>
<name>A0A2H1FE36_9ARCH</name>
<keyword evidence="2 4" id="KW-0479">Metal-binding</keyword>
<dbReference type="Gene3D" id="3.40.800.10">
    <property type="entry name" value="Ureohydrolase domain"/>
    <property type="match status" value="1"/>
</dbReference>
<dbReference type="PIRSF" id="PIRSF036979">
    <property type="entry name" value="Arginase"/>
    <property type="match status" value="1"/>
</dbReference>
<organism evidence="6 7">
    <name type="scientific">Candidatus Nitrosotalea okcheonensis</name>
    <dbReference type="NCBI Taxonomy" id="1903276"/>
    <lineage>
        <taxon>Archaea</taxon>
        <taxon>Nitrososphaerota</taxon>
        <taxon>Nitrososphaeria</taxon>
        <taxon>Nitrosotaleales</taxon>
        <taxon>Nitrosotaleaceae</taxon>
        <taxon>Nitrosotalea</taxon>
    </lineage>
</organism>